<protein>
    <recommendedName>
        <fullName evidence="6">Large ribosomal subunit protein mL53</fullName>
    </recommendedName>
</protein>
<name>A0A4T0MXT7_9BASI</name>
<gene>
    <name evidence="9" type="ORF">E3Q02_01485</name>
    <name evidence="10" type="ORF">E3Q03_00717</name>
    <name evidence="8" type="ORF">E3Q10_00851</name>
    <name evidence="7" type="ORF">E3Q17_03504</name>
</gene>
<dbReference type="InterPro" id="IPR019716">
    <property type="entry name" value="Ribosomal_mL53"/>
</dbReference>
<dbReference type="Pfam" id="PF10780">
    <property type="entry name" value="MRP_L53"/>
    <property type="match status" value="1"/>
</dbReference>
<evidence type="ECO:0000313" key="11">
    <source>
        <dbReference type="Proteomes" id="UP000305362"/>
    </source>
</evidence>
<comment type="similarity">
    <text evidence="2">Belongs to the mitochondrion-specific ribosomal protein mL53 family.</text>
</comment>
<evidence type="ECO:0000256" key="4">
    <source>
        <dbReference type="ARBA" id="ARBA00023128"/>
    </source>
</evidence>
<dbReference type="GO" id="GO:0003735">
    <property type="term" value="F:structural constituent of ribosome"/>
    <property type="evidence" value="ECO:0007669"/>
    <property type="project" value="TreeGrafter"/>
</dbReference>
<evidence type="ECO:0000256" key="3">
    <source>
        <dbReference type="ARBA" id="ARBA00022980"/>
    </source>
</evidence>
<comment type="caution">
    <text evidence="7">The sequence shown here is derived from an EMBL/GenBank/DDBJ whole genome shotgun (WGS) entry which is preliminary data.</text>
</comment>
<dbReference type="GO" id="GO:0005762">
    <property type="term" value="C:mitochondrial large ribosomal subunit"/>
    <property type="evidence" value="ECO:0007669"/>
    <property type="project" value="TreeGrafter"/>
</dbReference>
<evidence type="ECO:0000256" key="6">
    <source>
        <dbReference type="ARBA" id="ARBA00035180"/>
    </source>
</evidence>
<dbReference type="Proteomes" id="UP000305647">
    <property type="component" value="Unassembled WGS sequence"/>
</dbReference>
<evidence type="ECO:0000313" key="8">
    <source>
        <dbReference type="EMBL" id="TIC33398.1"/>
    </source>
</evidence>
<evidence type="ECO:0000256" key="5">
    <source>
        <dbReference type="ARBA" id="ARBA00023274"/>
    </source>
</evidence>
<evidence type="ECO:0000313" key="10">
    <source>
        <dbReference type="EMBL" id="TIC71157.1"/>
    </source>
</evidence>
<dbReference type="EMBL" id="SPRO01000005">
    <property type="protein sequence ID" value="TIC33398.1"/>
    <property type="molecule type" value="Genomic_DNA"/>
</dbReference>
<accession>A0A4T0MXT7</accession>
<evidence type="ECO:0000313" key="9">
    <source>
        <dbReference type="EMBL" id="TIC67455.1"/>
    </source>
</evidence>
<dbReference type="PANTHER" id="PTHR28236">
    <property type="entry name" value="54S RIBOSOMAL PROTEIN L44, MITOCHONDRIAL"/>
    <property type="match status" value="1"/>
</dbReference>
<dbReference type="Proteomes" id="UP000307169">
    <property type="component" value="Unassembled WGS sequence"/>
</dbReference>
<dbReference type="PANTHER" id="PTHR28236:SF1">
    <property type="entry name" value="LARGE RIBOSOMAL SUBUNIT PROTEIN ML53"/>
    <property type="match status" value="1"/>
</dbReference>
<reference evidence="11 12" key="1">
    <citation type="submission" date="2019-03" db="EMBL/GenBank/DDBJ databases">
        <title>Sequencing 25 genomes of Wallemia mellicola.</title>
        <authorList>
            <person name="Gostincar C."/>
        </authorList>
    </citation>
    <scope>NUCLEOTIDE SEQUENCE [LARGE SCALE GENOMIC DNA]</scope>
    <source>
        <strain evidence="7 13">EXF-1262</strain>
        <strain evidence="9 14">EXF-1274</strain>
        <strain evidence="10 11">EXF-1277</strain>
        <strain evidence="8 12">EXF-8738</strain>
    </source>
</reference>
<keyword evidence="4" id="KW-0496">Mitochondrion</keyword>
<dbReference type="InterPro" id="IPR042776">
    <property type="entry name" value="Ribosomal_mL53_fung"/>
</dbReference>
<evidence type="ECO:0000256" key="2">
    <source>
        <dbReference type="ARBA" id="ARBA00005557"/>
    </source>
</evidence>
<keyword evidence="3" id="KW-0689">Ribosomal protein</keyword>
<keyword evidence="5" id="KW-0687">Ribonucleoprotein</keyword>
<dbReference type="Gene3D" id="3.40.30.10">
    <property type="entry name" value="Glutaredoxin"/>
    <property type="match status" value="1"/>
</dbReference>
<evidence type="ECO:0000313" key="7">
    <source>
        <dbReference type="EMBL" id="TIB97157.1"/>
    </source>
</evidence>
<comment type="subcellular location">
    <subcellularLocation>
        <location evidence="1">Mitochondrion</location>
    </subcellularLocation>
</comment>
<dbReference type="EMBL" id="SPRV01000004">
    <property type="protein sequence ID" value="TIC71157.1"/>
    <property type="molecule type" value="Genomic_DNA"/>
</dbReference>
<organism evidence="7 13">
    <name type="scientific">Wallemia mellicola</name>
    <dbReference type="NCBI Taxonomy" id="1708541"/>
    <lineage>
        <taxon>Eukaryota</taxon>
        <taxon>Fungi</taxon>
        <taxon>Dikarya</taxon>
        <taxon>Basidiomycota</taxon>
        <taxon>Wallemiomycotina</taxon>
        <taxon>Wallemiomycetes</taxon>
        <taxon>Wallemiales</taxon>
        <taxon>Wallemiaceae</taxon>
        <taxon>Wallemia</taxon>
    </lineage>
</organism>
<evidence type="ECO:0000313" key="12">
    <source>
        <dbReference type="Proteomes" id="UP000305647"/>
    </source>
</evidence>
<proteinExistence type="inferred from homology"/>
<dbReference type="Proteomes" id="UP000305362">
    <property type="component" value="Unassembled WGS sequence"/>
</dbReference>
<evidence type="ECO:0000313" key="13">
    <source>
        <dbReference type="Proteomes" id="UP000307169"/>
    </source>
</evidence>
<dbReference type="AlphaFoldDB" id="A0A4T0MXT7"/>
<dbReference type="OrthoDB" id="4136894at2759"/>
<evidence type="ECO:0000256" key="1">
    <source>
        <dbReference type="ARBA" id="ARBA00004173"/>
    </source>
</evidence>
<evidence type="ECO:0000313" key="14">
    <source>
        <dbReference type="Proteomes" id="UP000309601"/>
    </source>
</evidence>
<dbReference type="Proteomes" id="UP000309601">
    <property type="component" value="Unassembled WGS sequence"/>
</dbReference>
<dbReference type="EMBL" id="SPRH01000051">
    <property type="protein sequence ID" value="TIB97157.1"/>
    <property type="molecule type" value="Genomic_DNA"/>
</dbReference>
<dbReference type="EMBL" id="SPRW01000012">
    <property type="protein sequence ID" value="TIC67455.1"/>
    <property type="molecule type" value="Genomic_DNA"/>
</dbReference>
<sequence>MDDHYEDSCAAAATMGIFNYVTNLKLVFNPFNNTSKLCRNVLALVPPSASTQVNVNITKKNVNSQLYLEYKNGQKLNLEVTDGMDYHSLMRQISKTPNELKLKESI</sequence>